<dbReference type="InterPro" id="IPR000015">
    <property type="entry name" value="Fimb_usher"/>
</dbReference>
<comment type="subcellular location">
    <subcellularLocation>
        <location evidence="1 9">Cell outer membrane</location>
        <topology evidence="1 9">Multi-pass membrane protein</topology>
    </subcellularLocation>
</comment>
<keyword evidence="5 9" id="KW-0812">Transmembrane</keyword>
<evidence type="ECO:0000313" key="13">
    <source>
        <dbReference type="EMBL" id="PUW03561.1"/>
    </source>
</evidence>
<dbReference type="Gene3D" id="2.60.40.3110">
    <property type="match status" value="1"/>
</dbReference>
<dbReference type="PROSITE" id="PS01151">
    <property type="entry name" value="FIMBRIAL_USHER"/>
    <property type="match status" value="1"/>
</dbReference>
<dbReference type="InterPro" id="IPR018030">
    <property type="entry name" value="Fimbrial_membr_usher_CS"/>
</dbReference>
<evidence type="ECO:0000256" key="10">
    <source>
        <dbReference type="SAM" id="SignalP"/>
    </source>
</evidence>
<evidence type="ECO:0000256" key="8">
    <source>
        <dbReference type="ARBA" id="ARBA00023237"/>
    </source>
</evidence>
<keyword evidence="8 9" id="KW-0998">Cell outer membrane</keyword>
<dbReference type="Gene3D" id="2.60.40.2610">
    <property type="entry name" value="Outer membrane usher protein FimD, plug domain"/>
    <property type="match status" value="1"/>
</dbReference>
<gene>
    <name evidence="13" type="ORF">B7T07_14245</name>
</gene>
<keyword evidence="6 10" id="KW-0732">Signal</keyword>
<organism evidence="13 14">
    <name type="scientific">Cronobacter sakazakii</name>
    <name type="common">Enterobacter sakazakii</name>
    <dbReference type="NCBI Taxonomy" id="28141"/>
    <lineage>
        <taxon>Bacteria</taxon>
        <taxon>Pseudomonadati</taxon>
        <taxon>Pseudomonadota</taxon>
        <taxon>Gammaproteobacteria</taxon>
        <taxon>Enterobacterales</taxon>
        <taxon>Enterobacteriaceae</taxon>
        <taxon>Cronobacter</taxon>
    </lineage>
</organism>
<dbReference type="InterPro" id="IPR025949">
    <property type="entry name" value="PapC-like_C"/>
</dbReference>
<feature type="domain" description="PapC N-terminal" evidence="12">
    <location>
        <begin position="32"/>
        <end position="167"/>
    </location>
</feature>
<dbReference type="InterPro" id="IPR025885">
    <property type="entry name" value="PapC_N"/>
</dbReference>
<evidence type="ECO:0000256" key="4">
    <source>
        <dbReference type="ARBA" id="ARBA00022452"/>
    </source>
</evidence>
<dbReference type="GO" id="GO:0009297">
    <property type="term" value="P:pilus assembly"/>
    <property type="evidence" value="ECO:0007669"/>
    <property type="project" value="InterPro"/>
</dbReference>
<proteinExistence type="inferred from homology"/>
<protein>
    <submittedName>
        <fullName evidence="13">Fimbrial biogenesis outer membrane usher protein</fullName>
    </submittedName>
</protein>
<sequence length="810" mass="87866">MPIRIKRVSALVSLCLAQAAFCPLMALGQEAQFDMDILKNRGLDTTLGNYFADAAKFLPGRRPVSLTINGKEKGTVTARFGDKGQLCVDRAFLQSAGLQVPSALRGDKTDESGCYDYQKDYPSTVITPLPGEESLSIVVPQEALSNDIVMPENMTHGGTAAMLNYSLISSQYRYGDGSSRYDQLSLENGFNFHDWLLRSRQSLSRTDGNTQNDVLYTYVQHTFESKKTLMQAGQINISNTLFSGASISGVQFIPESSLAGTSGSGVTVTGMAHSAQARVEVKQNGRVIHSTLVPAGPFTLDDVQVISGTSPLDVTVTETDGSQSHYTIAADALRGNTLSRPQGLAIAMGRTRDKGDNDRQPWLATVSDGWHLKPWMNLSAGAMTAQQYNALAAQLDVQALPGLMASATLRASQDSYGDNKGHSTTLNIGYSAANNLSFSASATRYSEGYRELTDTLDDDFSQYAGQYSVNTSWSHPWLGSFSLGYSLDKGADGDRDSRYVNASWGKTFRWATVSVNWQNLLNPAHDDSHRDNQNYGDMLYVNVSVPLGSQRISAYTHQRDDETRNGLNLSGDLSRNTYYSVSVERDKEESQNSFNGSVNSNLHYTQLGLSAGKDGTDNTNTSVTLNGGIVAHSNGVTFSPYAIQDTFGIASVNDHVSGVEIETPDGPVWTDHWGQAVVPSLPAYQPARVEMNTETLPKNIDVNNGISMAAAGHGAVSNISFSVLNVRRAMLNVTMSDGRPVPKNGTLVDGEGNYVTTVVDDGLVFLNDVDSIKSLILVNEDGQRQCEIHYHLAEKGHQNELYEQTKGVCQ</sequence>
<dbReference type="RefSeq" id="WP_080321641.1">
    <property type="nucleotide sequence ID" value="NZ_JANLCR010000006.1"/>
</dbReference>
<evidence type="ECO:0000256" key="2">
    <source>
        <dbReference type="ARBA" id="ARBA00008064"/>
    </source>
</evidence>
<dbReference type="SUPFAM" id="SSF141729">
    <property type="entry name" value="FimD N-terminal domain-like"/>
    <property type="match status" value="1"/>
</dbReference>
<dbReference type="InterPro" id="IPR043142">
    <property type="entry name" value="PapC-like_C_sf"/>
</dbReference>
<keyword evidence="9" id="KW-1029">Fimbrium biogenesis</keyword>
<dbReference type="PANTHER" id="PTHR30451">
    <property type="entry name" value="OUTER MEMBRANE USHER PROTEIN"/>
    <property type="match status" value="1"/>
</dbReference>
<dbReference type="AlphaFoldDB" id="A0AA44Z9B8"/>
<dbReference type="Pfam" id="PF13953">
    <property type="entry name" value="PapC_C"/>
    <property type="match status" value="1"/>
</dbReference>
<feature type="signal peptide" evidence="10">
    <location>
        <begin position="1"/>
        <end position="26"/>
    </location>
</feature>
<evidence type="ECO:0000256" key="9">
    <source>
        <dbReference type="RuleBase" id="RU003884"/>
    </source>
</evidence>
<keyword evidence="7 9" id="KW-0472">Membrane</keyword>
<dbReference type="NCBIfam" id="NF011832">
    <property type="entry name" value="PRK15304.1"/>
    <property type="match status" value="1"/>
</dbReference>
<dbReference type="EMBL" id="NCTU01000007">
    <property type="protein sequence ID" value="PUW03561.1"/>
    <property type="molecule type" value="Genomic_DNA"/>
</dbReference>
<dbReference type="PANTHER" id="PTHR30451:SF8">
    <property type="entry name" value="FIMBRIAL USHER PROTEIN"/>
    <property type="match status" value="1"/>
</dbReference>
<dbReference type="Pfam" id="PF13954">
    <property type="entry name" value="PapC_N"/>
    <property type="match status" value="1"/>
</dbReference>
<name>A0AA44Z9B8_CROSK</name>
<evidence type="ECO:0000256" key="5">
    <source>
        <dbReference type="ARBA" id="ARBA00022692"/>
    </source>
</evidence>
<evidence type="ECO:0000256" key="1">
    <source>
        <dbReference type="ARBA" id="ARBA00004571"/>
    </source>
</evidence>
<comment type="caution">
    <text evidence="13">The sequence shown here is derived from an EMBL/GenBank/DDBJ whole genome shotgun (WGS) entry which is preliminary data.</text>
</comment>
<dbReference type="Gene3D" id="3.10.20.410">
    <property type="match status" value="1"/>
</dbReference>
<evidence type="ECO:0000256" key="3">
    <source>
        <dbReference type="ARBA" id="ARBA00022448"/>
    </source>
</evidence>
<dbReference type="Pfam" id="PF00577">
    <property type="entry name" value="Usher"/>
    <property type="match status" value="1"/>
</dbReference>
<keyword evidence="4" id="KW-1134">Transmembrane beta strand</keyword>
<evidence type="ECO:0000256" key="7">
    <source>
        <dbReference type="ARBA" id="ARBA00023136"/>
    </source>
</evidence>
<evidence type="ECO:0000259" key="11">
    <source>
        <dbReference type="Pfam" id="PF13953"/>
    </source>
</evidence>
<dbReference type="GO" id="GO:0015473">
    <property type="term" value="F:fimbrial usher porin activity"/>
    <property type="evidence" value="ECO:0007669"/>
    <property type="project" value="InterPro"/>
</dbReference>
<feature type="domain" description="PapC-like C-terminal" evidence="11">
    <location>
        <begin position="730"/>
        <end position="793"/>
    </location>
</feature>
<feature type="chain" id="PRO_5041409272" evidence="10">
    <location>
        <begin position="27"/>
        <end position="810"/>
    </location>
</feature>
<dbReference type="GO" id="GO:0009279">
    <property type="term" value="C:cell outer membrane"/>
    <property type="evidence" value="ECO:0007669"/>
    <property type="project" value="UniProtKB-SubCell"/>
</dbReference>
<evidence type="ECO:0000313" key="14">
    <source>
        <dbReference type="Proteomes" id="UP000244856"/>
    </source>
</evidence>
<evidence type="ECO:0000256" key="6">
    <source>
        <dbReference type="ARBA" id="ARBA00022729"/>
    </source>
</evidence>
<reference evidence="13 14" key="1">
    <citation type="submission" date="2017-04" db="EMBL/GenBank/DDBJ databases">
        <title>Cronobacter sakazakii, ST83 Lineage Isolates.</title>
        <authorList>
            <person name="Chase H."/>
            <person name="Tall B."/>
            <person name="Gopinath G."/>
            <person name="Lehner A."/>
        </authorList>
    </citation>
    <scope>NUCLEOTIDE SEQUENCE [LARGE SCALE GENOMIC DNA]</scope>
    <source>
        <strain evidence="13 14">MOD1_Comp15</strain>
    </source>
</reference>
<comment type="similarity">
    <text evidence="2 9">Belongs to the fimbrial export usher family.</text>
</comment>
<evidence type="ECO:0000259" key="12">
    <source>
        <dbReference type="Pfam" id="PF13954"/>
    </source>
</evidence>
<dbReference type="Gene3D" id="2.60.40.2070">
    <property type="match status" value="1"/>
</dbReference>
<accession>A0AA44Z9B8</accession>
<dbReference type="InterPro" id="IPR042186">
    <property type="entry name" value="FimD_plug_dom"/>
</dbReference>
<dbReference type="InterPro" id="IPR037224">
    <property type="entry name" value="PapC_N_sf"/>
</dbReference>
<keyword evidence="3 9" id="KW-0813">Transport</keyword>
<dbReference type="Proteomes" id="UP000244856">
    <property type="component" value="Unassembled WGS sequence"/>
</dbReference>